<dbReference type="GO" id="GO:0046872">
    <property type="term" value="F:metal ion binding"/>
    <property type="evidence" value="ECO:0007669"/>
    <property type="project" value="UniProtKB-KW"/>
</dbReference>
<keyword evidence="2 5" id="KW-0479">Metal-binding</keyword>
<dbReference type="PANTHER" id="PTHR10543:SF89">
    <property type="entry name" value="CAROTENOID 9,10(9',10')-CLEAVAGE DIOXYGENASE 1"/>
    <property type="match status" value="1"/>
</dbReference>
<dbReference type="Pfam" id="PF03055">
    <property type="entry name" value="RPE65"/>
    <property type="match status" value="1"/>
</dbReference>
<feature type="binding site" evidence="5">
    <location>
        <position position="456"/>
    </location>
    <ligand>
        <name>Fe cation</name>
        <dbReference type="ChEBI" id="CHEBI:24875"/>
        <note>catalytic</note>
    </ligand>
</feature>
<evidence type="ECO:0000256" key="4">
    <source>
        <dbReference type="ARBA" id="ARBA00023004"/>
    </source>
</evidence>
<keyword evidence="4 5" id="KW-0408">Iron</keyword>
<dbReference type="GO" id="GO:0016121">
    <property type="term" value="P:carotene catabolic process"/>
    <property type="evidence" value="ECO:0007669"/>
    <property type="project" value="TreeGrafter"/>
</dbReference>
<evidence type="ECO:0000256" key="5">
    <source>
        <dbReference type="PIRSR" id="PIRSR604294-1"/>
    </source>
</evidence>
<accession>A0A0C1Z852</accession>
<reference evidence="6 7" key="1">
    <citation type="submission" date="2014-12" db="EMBL/GenBank/DDBJ databases">
        <title>Genome assembly of Enhygromyxa salina DSM 15201.</title>
        <authorList>
            <person name="Sharma G."/>
            <person name="Subramanian S."/>
        </authorList>
    </citation>
    <scope>NUCLEOTIDE SEQUENCE [LARGE SCALE GENOMIC DNA]</scope>
    <source>
        <strain evidence="6 7">DSM 15201</strain>
    </source>
</reference>
<keyword evidence="3" id="KW-0560">Oxidoreductase</keyword>
<feature type="binding site" evidence="5">
    <location>
        <position position="214"/>
    </location>
    <ligand>
        <name>Fe cation</name>
        <dbReference type="ChEBI" id="CHEBI:24875"/>
        <note>catalytic</note>
    </ligand>
</feature>
<comment type="cofactor">
    <cofactor evidence="5">
        <name>Fe(2+)</name>
        <dbReference type="ChEBI" id="CHEBI:29033"/>
    </cofactor>
    <text evidence="5">Binds 1 Fe(2+) ion per subunit.</text>
</comment>
<dbReference type="Proteomes" id="UP000031599">
    <property type="component" value="Unassembled WGS sequence"/>
</dbReference>
<dbReference type="GO" id="GO:0010436">
    <property type="term" value="F:carotenoid dioxygenase activity"/>
    <property type="evidence" value="ECO:0007669"/>
    <property type="project" value="TreeGrafter"/>
</dbReference>
<dbReference type="EMBL" id="JMCC02000088">
    <property type="protein sequence ID" value="KIG13814.1"/>
    <property type="molecule type" value="Genomic_DNA"/>
</dbReference>
<organism evidence="6 7">
    <name type="scientific">Enhygromyxa salina</name>
    <dbReference type="NCBI Taxonomy" id="215803"/>
    <lineage>
        <taxon>Bacteria</taxon>
        <taxon>Pseudomonadati</taxon>
        <taxon>Myxococcota</taxon>
        <taxon>Polyangia</taxon>
        <taxon>Nannocystales</taxon>
        <taxon>Nannocystaceae</taxon>
        <taxon>Enhygromyxa</taxon>
    </lineage>
</organism>
<feature type="binding site" evidence="5">
    <location>
        <position position="167"/>
    </location>
    <ligand>
        <name>Fe cation</name>
        <dbReference type="ChEBI" id="CHEBI:24875"/>
        <note>catalytic</note>
    </ligand>
</feature>
<comment type="caution">
    <text evidence="6">The sequence shown here is derived from an EMBL/GenBank/DDBJ whole genome shotgun (WGS) entry which is preliminary data.</text>
</comment>
<feature type="binding site" evidence="5">
    <location>
        <position position="277"/>
    </location>
    <ligand>
        <name>Fe cation</name>
        <dbReference type="ChEBI" id="CHEBI:24875"/>
        <note>catalytic</note>
    </ligand>
</feature>
<dbReference type="PANTHER" id="PTHR10543">
    <property type="entry name" value="BETA-CAROTENE DIOXYGENASE"/>
    <property type="match status" value="1"/>
</dbReference>
<sequence>MGSARDFVDGSTYSSLGYAPVSSEHDHADLELLEGQIPAALQGVFARNSSNPKFTPPEPYHWFDGDGMIHAVSFEQGRASYRNRWVRTAGLAEDEAAGAATWTGLLARPDMARPGGPYKNTANTDLLYWNGQLLALWWLGGGMPYALSLPELSTVGPWTQAGTMTAHPKVDPRSGDLVFLDYAPTSSRVTHGTLTRDGQLTRTPVQLPGPRPQHDLALTEHYTILIDVSMFPDPRALARGKVHMSFFPDVPTRLGVFDRRTQRVRHWFEVPACYVYHFANAWELGEKIIVTACCMRDPLAYEPQPGRSDRVVPRIGHLRLEPQLVRWTLDLETGLAREDLLDDAMAEFPRVDDRRIGAPTRVAYLGSFAAREAFAFDGVRRIDLDSGAAIERRYPPGWLGGEVSVAPLGDAEDDVALLTFVSEEAGDRSELWVMAGRDLEILAKLAIPTRVPAGFHTRWVGADELAR</sequence>
<evidence type="ECO:0000313" key="6">
    <source>
        <dbReference type="EMBL" id="KIG13814.1"/>
    </source>
</evidence>
<comment type="similarity">
    <text evidence="1">Belongs to the carotenoid oxygenase family.</text>
</comment>
<evidence type="ECO:0000313" key="7">
    <source>
        <dbReference type="Proteomes" id="UP000031599"/>
    </source>
</evidence>
<proteinExistence type="inferred from homology"/>
<protein>
    <submittedName>
        <fullName evidence="6">Lignostilbene-alpha,beta-dioxygenase</fullName>
    </submittedName>
</protein>
<name>A0A0C1Z852_9BACT</name>
<dbReference type="InterPro" id="IPR004294">
    <property type="entry name" value="Carotenoid_Oase"/>
</dbReference>
<keyword evidence="6" id="KW-0223">Dioxygenase</keyword>
<evidence type="ECO:0000256" key="1">
    <source>
        <dbReference type="ARBA" id="ARBA00006787"/>
    </source>
</evidence>
<evidence type="ECO:0000256" key="3">
    <source>
        <dbReference type="ARBA" id="ARBA00023002"/>
    </source>
</evidence>
<dbReference type="AlphaFoldDB" id="A0A0C1Z852"/>
<dbReference type="RefSeq" id="WP_052554946.1">
    <property type="nucleotide sequence ID" value="NZ_JMCC02000088.1"/>
</dbReference>
<gene>
    <name evidence="6" type="ORF">DB30_07527</name>
</gene>
<evidence type="ECO:0000256" key="2">
    <source>
        <dbReference type="ARBA" id="ARBA00022723"/>
    </source>
</evidence>